<organism evidence="2 3">
    <name type="scientific">Paractinoplanes ferrugineus</name>
    <dbReference type="NCBI Taxonomy" id="113564"/>
    <lineage>
        <taxon>Bacteria</taxon>
        <taxon>Bacillati</taxon>
        <taxon>Actinomycetota</taxon>
        <taxon>Actinomycetes</taxon>
        <taxon>Micromonosporales</taxon>
        <taxon>Micromonosporaceae</taxon>
        <taxon>Paractinoplanes</taxon>
    </lineage>
</organism>
<evidence type="ECO:0008006" key="4">
    <source>
        <dbReference type="Google" id="ProtNLM"/>
    </source>
</evidence>
<sequence>MKKQTVLITDAARSQDEQYRSRQIRYVTMMGARAACVILGAILVSVHPPLLGLWLIFCAAGMVFLPWAAVLIANDRPARSKEERAAAAAERDYEQAVLAQHAAEPEPVEYLTIDGEHWVSEHDRKT</sequence>
<feature type="transmembrane region" description="Helical" evidence="1">
    <location>
        <begin position="52"/>
        <end position="74"/>
    </location>
</feature>
<reference evidence="2" key="1">
    <citation type="submission" date="2021-01" db="EMBL/GenBank/DDBJ databases">
        <title>Whole genome shotgun sequence of Actinoplanes ferrugineus NBRC 15555.</title>
        <authorList>
            <person name="Komaki H."/>
            <person name="Tamura T."/>
        </authorList>
    </citation>
    <scope>NUCLEOTIDE SEQUENCE</scope>
    <source>
        <strain evidence="2">NBRC 15555</strain>
    </source>
</reference>
<comment type="caution">
    <text evidence="2">The sequence shown here is derived from an EMBL/GenBank/DDBJ whole genome shotgun (WGS) entry which is preliminary data.</text>
</comment>
<evidence type="ECO:0000256" key="1">
    <source>
        <dbReference type="SAM" id="Phobius"/>
    </source>
</evidence>
<evidence type="ECO:0000313" key="2">
    <source>
        <dbReference type="EMBL" id="GIE09299.1"/>
    </source>
</evidence>
<dbReference type="Proteomes" id="UP000598174">
    <property type="component" value="Unassembled WGS sequence"/>
</dbReference>
<keyword evidence="1" id="KW-0812">Transmembrane</keyword>
<keyword evidence="1" id="KW-1133">Transmembrane helix</keyword>
<feature type="transmembrane region" description="Helical" evidence="1">
    <location>
        <begin position="26"/>
        <end position="46"/>
    </location>
</feature>
<proteinExistence type="predicted"/>
<keyword evidence="1" id="KW-0472">Membrane</keyword>
<dbReference type="InterPro" id="IPR021449">
    <property type="entry name" value="DUF3099"/>
</dbReference>
<dbReference type="EMBL" id="BOMM01000008">
    <property type="protein sequence ID" value="GIE09299.1"/>
    <property type="molecule type" value="Genomic_DNA"/>
</dbReference>
<protein>
    <recommendedName>
        <fullName evidence="4">DUF3099 domain-containing protein</fullName>
    </recommendedName>
</protein>
<accession>A0A919IW60</accession>
<dbReference type="AlphaFoldDB" id="A0A919IW60"/>
<name>A0A919IW60_9ACTN</name>
<keyword evidence="3" id="KW-1185">Reference proteome</keyword>
<evidence type="ECO:0000313" key="3">
    <source>
        <dbReference type="Proteomes" id="UP000598174"/>
    </source>
</evidence>
<dbReference type="Pfam" id="PF11298">
    <property type="entry name" value="DUF3099"/>
    <property type="match status" value="1"/>
</dbReference>
<gene>
    <name evidence="2" type="ORF">Afe05nite_11390</name>
</gene>